<keyword evidence="1" id="KW-0472">Membrane</keyword>
<organism evidence="2 3">
    <name type="scientific">Pseudomonas azotoformans</name>
    <dbReference type="NCBI Taxonomy" id="47878"/>
    <lineage>
        <taxon>Bacteria</taxon>
        <taxon>Pseudomonadati</taxon>
        <taxon>Pseudomonadota</taxon>
        <taxon>Gammaproteobacteria</taxon>
        <taxon>Pseudomonadales</taxon>
        <taxon>Pseudomonadaceae</taxon>
        <taxon>Pseudomonas</taxon>
    </lineage>
</organism>
<evidence type="ECO:0000313" key="2">
    <source>
        <dbReference type="EMBL" id="AMN82191.1"/>
    </source>
</evidence>
<reference evidence="2 3" key="1">
    <citation type="submission" date="2016-02" db="EMBL/GenBank/DDBJ databases">
        <title>Complete genome sequence of Pseudomonas azotoformans S4.</title>
        <authorList>
            <person name="Fang Y."/>
            <person name="Wu L."/>
            <person name="Feng G."/>
        </authorList>
    </citation>
    <scope>NUCLEOTIDE SEQUENCE [LARGE SCALE GENOMIC DNA]</scope>
    <source>
        <strain evidence="2 3">S4</strain>
    </source>
</reference>
<proteinExistence type="predicted"/>
<keyword evidence="1" id="KW-1133">Transmembrane helix</keyword>
<dbReference type="RefSeq" id="WP_033900582.1">
    <property type="nucleotide sequence ID" value="NZ_CP014546.1"/>
</dbReference>
<protein>
    <submittedName>
        <fullName evidence="2">Uncharacterized protein</fullName>
    </submittedName>
</protein>
<gene>
    <name evidence="2" type="ORF">AYR47_29485</name>
</gene>
<evidence type="ECO:0000256" key="1">
    <source>
        <dbReference type="SAM" id="Phobius"/>
    </source>
</evidence>
<evidence type="ECO:0000313" key="3">
    <source>
        <dbReference type="Proteomes" id="UP000070516"/>
    </source>
</evidence>
<dbReference type="EMBL" id="CP014546">
    <property type="protein sequence ID" value="AMN82191.1"/>
    <property type="molecule type" value="Genomic_DNA"/>
</dbReference>
<feature type="transmembrane region" description="Helical" evidence="1">
    <location>
        <begin position="9"/>
        <end position="33"/>
    </location>
</feature>
<sequence>MTLSTGDTVLLTIALADFAGIFLWIGVCLHLAYTKAEVMLEHLKNSPAITFWAPMRHGGPWGKLLLIGGISGLITFPGYQLRKGNLSAKDFAGFPADLKRKLVFLQWCMIGLLVVMVSFGIAVKLGVI</sequence>
<dbReference type="AlphaFoldDB" id="A0A127I6P2"/>
<accession>A0A127I6P2</accession>
<dbReference type="KEGG" id="pazo:AYR47_29485"/>
<keyword evidence="1" id="KW-0812">Transmembrane</keyword>
<feature type="transmembrane region" description="Helical" evidence="1">
    <location>
        <begin position="61"/>
        <end position="81"/>
    </location>
</feature>
<dbReference type="Proteomes" id="UP000070516">
    <property type="component" value="Chromosome"/>
</dbReference>
<name>A0A127I6P2_PSEAZ</name>
<feature type="transmembrane region" description="Helical" evidence="1">
    <location>
        <begin position="102"/>
        <end position="123"/>
    </location>
</feature>